<dbReference type="Pfam" id="PF12627">
    <property type="entry name" value="PolyA_pol_RNAbd"/>
    <property type="match status" value="1"/>
</dbReference>
<evidence type="ECO:0000256" key="5">
    <source>
        <dbReference type="ARBA" id="ARBA00022694"/>
    </source>
</evidence>
<dbReference type="GO" id="GO:0000049">
    <property type="term" value="F:tRNA binding"/>
    <property type="evidence" value="ECO:0007669"/>
    <property type="project" value="UniProtKB-KW"/>
</dbReference>
<evidence type="ECO:0000259" key="13">
    <source>
        <dbReference type="Pfam" id="PF12627"/>
    </source>
</evidence>
<dbReference type="Pfam" id="PF01743">
    <property type="entry name" value="PolyA_pol"/>
    <property type="match status" value="1"/>
</dbReference>
<feature type="domain" description="tRNA nucleotidyltransferase/poly(A) polymerase RNA and SrmB- binding" evidence="13">
    <location>
        <begin position="188"/>
        <end position="248"/>
    </location>
</feature>
<evidence type="ECO:0000256" key="4">
    <source>
        <dbReference type="ARBA" id="ARBA00022679"/>
    </source>
</evidence>
<sequence>MIRKKPLMKSSKKQEDTHRLLSGKITAVLTESFVQKKHMIKINPLIPETKGAYIVGGSVRDLLIERTPSDYDIVVPGSPEKYASDLTSQIKGHIVKIGKQNQMIFRVISEKDIFDVSAISGNTIEDDLAKRDFTLNAICYDLYSKTTIDPFGGVKDLLSKKIRMVSDKVFNNDPVRLIRAYRIAAMLDFEIEYETEKVIADNVKLIAKSAAERVKVEIFKIFSTLNSYKYINKMYETGLLFEIFPELSPLSGCLQNKYHTHDVLNHSLIAYNKLEMLLNGYHADSEISGFAKQEMDNTRSAMLKCSILLHDTGKPSSITVDNDNVHFFGHEKLSADITLRIAARLKFSNHETKYIDYIIRNHMKALHLYESFQKKPLTDKSIIRFFVKCRDNIPDLLLHAIADMEGKRNSDNVKNMDFLNFVSFLIKKYNLLYKIRKKEPPLINGNDLISEFGLLPSPLFKKILNFVEEARLSDNIHSRSEALLLAKGFLENKA</sequence>
<dbReference type="PANTHER" id="PTHR47545">
    <property type="entry name" value="MULTIFUNCTIONAL CCA PROTEIN"/>
    <property type="match status" value="1"/>
</dbReference>
<keyword evidence="3" id="KW-0820">tRNA-binding</keyword>
<evidence type="ECO:0000256" key="7">
    <source>
        <dbReference type="ARBA" id="ARBA00022723"/>
    </source>
</evidence>
<keyword evidence="5" id="KW-0819">tRNA processing</keyword>
<evidence type="ECO:0000313" key="15">
    <source>
        <dbReference type="EMBL" id="CBX28183.1"/>
    </source>
</evidence>
<keyword evidence="10 11" id="KW-0694">RNA-binding</keyword>
<evidence type="ECO:0000256" key="8">
    <source>
        <dbReference type="ARBA" id="ARBA00022741"/>
    </source>
</evidence>
<evidence type="ECO:0000256" key="6">
    <source>
        <dbReference type="ARBA" id="ARBA00022695"/>
    </source>
</evidence>
<keyword evidence="6" id="KW-0548">Nucleotidyltransferase</keyword>
<dbReference type="AlphaFoldDB" id="E1YC89"/>
<organism evidence="15">
    <name type="scientific">uncultured Desulfobacterium sp</name>
    <dbReference type="NCBI Taxonomy" id="201089"/>
    <lineage>
        <taxon>Bacteria</taxon>
        <taxon>Pseudomonadati</taxon>
        <taxon>Thermodesulfobacteriota</taxon>
        <taxon>Desulfobacteria</taxon>
        <taxon>Desulfobacterales</taxon>
        <taxon>Desulfobacteriaceae</taxon>
        <taxon>Desulfobacterium</taxon>
        <taxon>environmental samples</taxon>
    </lineage>
</organism>
<keyword evidence="7" id="KW-0479">Metal-binding</keyword>
<protein>
    <submittedName>
        <fullName evidence="15">Uncharacterized protein</fullName>
    </submittedName>
</protein>
<dbReference type="InterPro" id="IPR032828">
    <property type="entry name" value="PolyA_RNA-bd"/>
</dbReference>
<dbReference type="InterPro" id="IPR050124">
    <property type="entry name" value="tRNA_CCA-adding_enzyme"/>
</dbReference>
<dbReference type="GO" id="GO:0000166">
    <property type="term" value="F:nucleotide binding"/>
    <property type="evidence" value="ECO:0007669"/>
    <property type="project" value="UniProtKB-KW"/>
</dbReference>
<evidence type="ECO:0000259" key="12">
    <source>
        <dbReference type="Pfam" id="PF01743"/>
    </source>
</evidence>
<dbReference type="CDD" id="cd05398">
    <property type="entry name" value="NT_ClassII-CCAase"/>
    <property type="match status" value="1"/>
</dbReference>
<accession>E1YC89</accession>
<evidence type="ECO:0000256" key="3">
    <source>
        <dbReference type="ARBA" id="ARBA00022555"/>
    </source>
</evidence>
<keyword evidence="4 11" id="KW-0808">Transferase</keyword>
<keyword evidence="8" id="KW-0547">Nucleotide-binding</keyword>
<dbReference type="GO" id="GO:0046872">
    <property type="term" value="F:metal ion binding"/>
    <property type="evidence" value="ECO:0007669"/>
    <property type="project" value="UniProtKB-KW"/>
</dbReference>
<reference evidence="15" key="1">
    <citation type="journal article" date="2011" name="Environ. Microbiol.">
        <title>Genomic insights into the metabolic potential of the polycyclic aromatic hydrocarbon degrading sulfate-reducing Deltaproteobacterium N47.</title>
        <authorList>
            <person name="Bergmann F."/>
            <person name="Selesi D."/>
            <person name="Weinmaier T."/>
            <person name="Tischler P."/>
            <person name="Rattei T."/>
            <person name="Meckenstock R.U."/>
        </authorList>
    </citation>
    <scope>NUCLEOTIDE SEQUENCE</scope>
</reference>
<dbReference type="SUPFAM" id="SSF81301">
    <property type="entry name" value="Nucleotidyltransferase"/>
    <property type="match status" value="1"/>
</dbReference>
<dbReference type="Pfam" id="PF13735">
    <property type="entry name" value="tRNA_NucTran2_2"/>
    <property type="match status" value="1"/>
</dbReference>
<gene>
    <name evidence="15" type="ORF">N47_G35070</name>
</gene>
<comment type="cofactor">
    <cofactor evidence="1">
        <name>Mg(2+)</name>
        <dbReference type="ChEBI" id="CHEBI:18420"/>
    </cofactor>
</comment>
<dbReference type="Gene3D" id="3.30.460.10">
    <property type="entry name" value="Beta Polymerase, domain 2"/>
    <property type="match status" value="1"/>
</dbReference>
<feature type="domain" description="CCA-adding enzyme C-terminal" evidence="14">
    <location>
        <begin position="427"/>
        <end position="484"/>
    </location>
</feature>
<dbReference type="GO" id="GO:0016779">
    <property type="term" value="F:nucleotidyltransferase activity"/>
    <property type="evidence" value="ECO:0007669"/>
    <property type="project" value="UniProtKB-KW"/>
</dbReference>
<dbReference type="InterPro" id="IPR002646">
    <property type="entry name" value="PolA_pol_head_dom"/>
</dbReference>
<proteinExistence type="inferred from homology"/>
<keyword evidence="9" id="KW-0460">Magnesium</keyword>
<evidence type="ECO:0000256" key="11">
    <source>
        <dbReference type="RuleBase" id="RU003953"/>
    </source>
</evidence>
<name>E1YC89_9BACT</name>
<evidence type="ECO:0000259" key="14">
    <source>
        <dbReference type="Pfam" id="PF13735"/>
    </source>
</evidence>
<dbReference type="PANTHER" id="PTHR47545:SF2">
    <property type="entry name" value="CC-ADDING TRNA NUCLEOTIDYLTRANSFERASE"/>
    <property type="match status" value="1"/>
</dbReference>
<evidence type="ECO:0000256" key="10">
    <source>
        <dbReference type="ARBA" id="ARBA00022884"/>
    </source>
</evidence>
<comment type="similarity">
    <text evidence="2 11">Belongs to the tRNA nucleotidyltransferase/poly(A) polymerase family.</text>
</comment>
<evidence type="ECO:0000256" key="2">
    <source>
        <dbReference type="ARBA" id="ARBA00007265"/>
    </source>
</evidence>
<dbReference type="GO" id="GO:0008033">
    <property type="term" value="P:tRNA processing"/>
    <property type="evidence" value="ECO:0007669"/>
    <property type="project" value="UniProtKB-KW"/>
</dbReference>
<feature type="domain" description="Poly A polymerase head" evidence="12">
    <location>
        <begin position="52"/>
        <end position="163"/>
    </location>
</feature>
<evidence type="ECO:0000256" key="9">
    <source>
        <dbReference type="ARBA" id="ARBA00022842"/>
    </source>
</evidence>
<dbReference type="Gene3D" id="1.10.3090.10">
    <property type="entry name" value="cca-adding enzyme, domain 2"/>
    <property type="match status" value="1"/>
</dbReference>
<evidence type="ECO:0000256" key="1">
    <source>
        <dbReference type="ARBA" id="ARBA00001946"/>
    </source>
</evidence>
<dbReference type="InterPro" id="IPR043519">
    <property type="entry name" value="NT_sf"/>
</dbReference>
<dbReference type="InterPro" id="IPR032810">
    <property type="entry name" value="CCA-adding_enz_C"/>
</dbReference>
<dbReference type="EMBL" id="FR695868">
    <property type="protein sequence ID" value="CBX28183.1"/>
    <property type="molecule type" value="Genomic_DNA"/>
</dbReference>
<dbReference type="SUPFAM" id="SSF81891">
    <property type="entry name" value="Poly A polymerase C-terminal region-like"/>
    <property type="match status" value="1"/>
</dbReference>